<organism evidence="7">
    <name type="scientific">uncultured delta proteobacterium</name>
    <dbReference type="NCBI Taxonomy" id="34034"/>
    <lineage>
        <taxon>Bacteria</taxon>
        <taxon>Deltaproteobacteria</taxon>
        <taxon>environmental samples</taxon>
    </lineage>
</organism>
<gene>
    <name evidence="7" type="primary">rpm1</name>
    <name evidence="5" type="synonym">rpmI</name>
</gene>
<dbReference type="FunFam" id="4.10.410.60:FF:000001">
    <property type="entry name" value="50S ribosomal protein L35"/>
    <property type="match status" value="1"/>
</dbReference>
<dbReference type="PANTHER" id="PTHR33343:SF1">
    <property type="entry name" value="LARGE RIBOSOMAL SUBUNIT PROTEIN BL35M"/>
    <property type="match status" value="1"/>
</dbReference>
<dbReference type="GO" id="GO:0015934">
    <property type="term" value="C:large ribosomal subunit"/>
    <property type="evidence" value="ECO:0007669"/>
    <property type="project" value="TreeGrafter"/>
</dbReference>
<evidence type="ECO:0000256" key="4">
    <source>
        <dbReference type="ARBA" id="ARBA00071664"/>
    </source>
</evidence>
<comment type="similarity">
    <text evidence="1 5 6">Belongs to the bacterial ribosomal protein bL35 family.</text>
</comment>
<sequence length="80" mass="9316">MYLICFLEMFFKELCMPKLKTKKGAAKRFRKTGSGKIIRNKAYTSHLLTNKSSTQKRRLRKSSVADSTNIKAIKRMLPYI</sequence>
<dbReference type="EMBL" id="AJ937767">
    <property type="protein sequence ID" value="CAI78601.1"/>
    <property type="molecule type" value="Genomic_DNA"/>
</dbReference>
<dbReference type="InterPro" id="IPR001706">
    <property type="entry name" value="Ribosomal_bL35"/>
</dbReference>
<dbReference type="PROSITE" id="PS00936">
    <property type="entry name" value="RIBOSOMAL_L35"/>
    <property type="match status" value="1"/>
</dbReference>
<evidence type="ECO:0000313" key="7">
    <source>
        <dbReference type="EMBL" id="CAI78601.1"/>
    </source>
</evidence>
<dbReference type="InterPro" id="IPR018265">
    <property type="entry name" value="Ribosomal_bL35_CS"/>
</dbReference>
<evidence type="ECO:0000256" key="1">
    <source>
        <dbReference type="ARBA" id="ARBA00006598"/>
    </source>
</evidence>
<reference evidence="7" key="1">
    <citation type="journal article" date="2005" name="Environ. Microbiol.">
        <title>Lateral gene transfer and phylogenetic assignment of environmental fosmid clones.</title>
        <authorList>
            <person name="Nesbo C.L."/>
            <person name="Boucher Y."/>
            <person name="Dlutek M."/>
            <person name="Doolittle F.W."/>
        </authorList>
    </citation>
    <scope>NUCLEOTIDE SEQUENCE</scope>
</reference>
<keyword evidence="3 5" id="KW-0687">Ribonucleoprotein</keyword>
<dbReference type="GO" id="GO:0006412">
    <property type="term" value="P:translation"/>
    <property type="evidence" value="ECO:0007669"/>
    <property type="project" value="UniProtKB-UniRule"/>
</dbReference>
<evidence type="ECO:0000256" key="5">
    <source>
        <dbReference type="HAMAP-Rule" id="MF_00514"/>
    </source>
</evidence>
<dbReference type="HAMAP" id="MF_00514">
    <property type="entry name" value="Ribosomal_bL35"/>
    <property type="match status" value="1"/>
</dbReference>
<dbReference type="InterPro" id="IPR021137">
    <property type="entry name" value="Ribosomal_bL35-like"/>
</dbReference>
<dbReference type="SUPFAM" id="SSF143034">
    <property type="entry name" value="L35p-like"/>
    <property type="match status" value="1"/>
</dbReference>
<name>Q2YZU7_9DELT</name>
<keyword evidence="2 5" id="KW-0689">Ribosomal protein</keyword>
<dbReference type="PRINTS" id="PR00064">
    <property type="entry name" value="RIBOSOMALL35"/>
</dbReference>
<dbReference type="PANTHER" id="PTHR33343">
    <property type="entry name" value="54S RIBOSOMAL PROTEIN BL35M"/>
    <property type="match status" value="1"/>
</dbReference>
<dbReference type="NCBIfam" id="TIGR00001">
    <property type="entry name" value="rpmI_bact"/>
    <property type="match status" value="1"/>
</dbReference>
<dbReference type="AlphaFoldDB" id="Q2YZU7"/>
<accession>Q2YZU7</accession>
<evidence type="ECO:0000256" key="6">
    <source>
        <dbReference type="RuleBase" id="RU000568"/>
    </source>
</evidence>
<evidence type="ECO:0000256" key="3">
    <source>
        <dbReference type="ARBA" id="ARBA00023274"/>
    </source>
</evidence>
<dbReference type="Gene3D" id="4.10.410.60">
    <property type="match status" value="1"/>
</dbReference>
<dbReference type="Pfam" id="PF01632">
    <property type="entry name" value="Ribosomal_L35p"/>
    <property type="match status" value="1"/>
</dbReference>
<protein>
    <recommendedName>
        <fullName evidence="4 5">Large ribosomal subunit protein bL35</fullName>
    </recommendedName>
</protein>
<proteinExistence type="inferred from homology"/>
<dbReference type="GO" id="GO:0003735">
    <property type="term" value="F:structural constituent of ribosome"/>
    <property type="evidence" value="ECO:0007669"/>
    <property type="project" value="InterPro"/>
</dbReference>
<evidence type="ECO:0000256" key="2">
    <source>
        <dbReference type="ARBA" id="ARBA00022980"/>
    </source>
</evidence>
<dbReference type="InterPro" id="IPR037229">
    <property type="entry name" value="Ribosomal_bL35_sf"/>
</dbReference>